<evidence type="ECO:0000313" key="8">
    <source>
        <dbReference type="Proteomes" id="UP001208570"/>
    </source>
</evidence>
<dbReference type="EMBL" id="JAODUP010000647">
    <property type="protein sequence ID" value="KAK2145912.1"/>
    <property type="molecule type" value="Genomic_DNA"/>
</dbReference>
<comment type="caution">
    <text evidence="7">The sequence shown here is derived from an EMBL/GenBank/DDBJ whole genome shotgun (WGS) entry which is preliminary data.</text>
</comment>
<feature type="domain" description="HMG box" evidence="6">
    <location>
        <begin position="63"/>
        <end position="131"/>
    </location>
</feature>
<evidence type="ECO:0000256" key="1">
    <source>
        <dbReference type="ARBA" id="ARBA00004123"/>
    </source>
</evidence>
<comment type="subcellular location">
    <subcellularLocation>
        <location evidence="1">Nucleus</location>
    </subcellularLocation>
</comment>
<dbReference type="CDD" id="cd22032">
    <property type="entry name" value="HMG-box_SoxF"/>
    <property type="match status" value="1"/>
</dbReference>
<dbReference type="PROSITE" id="PS50118">
    <property type="entry name" value="HMG_BOX_2"/>
    <property type="match status" value="1"/>
</dbReference>
<dbReference type="GO" id="GO:0030154">
    <property type="term" value="P:cell differentiation"/>
    <property type="evidence" value="ECO:0007669"/>
    <property type="project" value="TreeGrafter"/>
</dbReference>
<dbReference type="AlphaFoldDB" id="A0AAD9MU53"/>
<accession>A0AAD9MU53</accession>
<keyword evidence="2 4" id="KW-0238">DNA-binding</keyword>
<dbReference type="GO" id="GO:0001228">
    <property type="term" value="F:DNA-binding transcription activator activity, RNA polymerase II-specific"/>
    <property type="evidence" value="ECO:0007669"/>
    <property type="project" value="TreeGrafter"/>
</dbReference>
<dbReference type="PANTHER" id="PTHR10270:SF317">
    <property type="entry name" value="TRANSCRIPTION FACTOR SOX-15-RELATED"/>
    <property type="match status" value="1"/>
</dbReference>
<dbReference type="PANTHER" id="PTHR10270">
    <property type="entry name" value="SOX TRANSCRIPTION FACTOR"/>
    <property type="match status" value="1"/>
</dbReference>
<feature type="region of interest" description="Disordered" evidence="5">
    <location>
        <begin position="124"/>
        <end position="247"/>
    </location>
</feature>
<dbReference type="Proteomes" id="UP001208570">
    <property type="component" value="Unassembled WGS sequence"/>
</dbReference>
<protein>
    <recommendedName>
        <fullName evidence="6">HMG box domain-containing protein</fullName>
    </recommendedName>
</protein>
<feature type="DNA-binding region" description="HMG box" evidence="4">
    <location>
        <begin position="63"/>
        <end position="131"/>
    </location>
</feature>
<dbReference type="Gene3D" id="1.10.30.10">
    <property type="entry name" value="High mobility group box domain"/>
    <property type="match status" value="1"/>
</dbReference>
<name>A0AAD9MU53_9ANNE</name>
<dbReference type="InterPro" id="IPR009071">
    <property type="entry name" value="HMG_box_dom"/>
</dbReference>
<dbReference type="FunFam" id="1.10.30.10:FF:000002">
    <property type="entry name" value="transcription factor Sox-2"/>
    <property type="match status" value="1"/>
</dbReference>
<dbReference type="SMART" id="SM00398">
    <property type="entry name" value="HMG"/>
    <property type="match status" value="1"/>
</dbReference>
<evidence type="ECO:0000256" key="3">
    <source>
        <dbReference type="ARBA" id="ARBA00023242"/>
    </source>
</evidence>
<keyword evidence="3 4" id="KW-0539">Nucleus</keyword>
<dbReference type="SUPFAM" id="SSF47095">
    <property type="entry name" value="HMG-box"/>
    <property type="match status" value="1"/>
</dbReference>
<dbReference type="Pfam" id="PF00505">
    <property type="entry name" value="HMG_box"/>
    <property type="match status" value="1"/>
</dbReference>
<evidence type="ECO:0000256" key="2">
    <source>
        <dbReference type="ARBA" id="ARBA00023125"/>
    </source>
</evidence>
<evidence type="ECO:0000259" key="6">
    <source>
        <dbReference type="PROSITE" id="PS50118"/>
    </source>
</evidence>
<dbReference type="GO" id="GO:0000978">
    <property type="term" value="F:RNA polymerase II cis-regulatory region sequence-specific DNA binding"/>
    <property type="evidence" value="ECO:0007669"/>
    <property type="project" value="TreeGrafter"/>
</dbReference>
<feature type="compositionally biased region" description="Pro residues" evidence="5">
    <location>
        <begin position="214"/>
        <end position="224"/>
    </location>
</feature>
<feature type="region of interest" description="Disordered" evidence="5">
    <location>
        <begin position="1"/>
        <end position="22"/>
    </location>
</feature>
<dbReference type="GO" id="GO:0005634">
    <property type="term" value="C:nucleus"/>
    <property type="evidence" value="ECO:0007669"/>
    <property type="project" value="UniProtKB-SubCell"/>
</dbReference>
<gene>
    <name evidence="7" type="ORF">LSH36_647g00011</name>
</gene>
<feature type="compositionally biased region" description="Polar residues" evidence="5">
    <location>
        <begin position="1"/>
        <end position="16"/>
    </location>
</feature>
<feature type="compositionally biased region" description="Low complexity" evidence="5">
    <location>
        <begin position="146"/>
        <end position="162"/>
    </location>
</feature>
<sequence>MVLQLPPSSNNSTPSEVSHLGQLAPSPMGYKWLERGCTARQGHYPGGCPDDGIRTKQRVETRIRRPMNAFMVWAKTERKRLAEENPDVHNADLSKMLGKKWRALSLDEKKPFVNEAENLRQLHMQEHPDYKYRPRRRKHPKRACKRASSLSTGLSTSGGLSTPAGLPKSTGQANPARPLASIYARNHPYPTSSTSFSAARSSYGKSSIVLDTPEPSPRSSPHPDPSQKMMTSPRGGGGGEPFQDQCHTFGGLLTPDMSPINAGSEVFKFPPGSPMESGRPSMTEMLRKFSVAKSKMWNGGYNRDPPEIRTTTSEHLITLRDLVTNPHPYRAYTSMDGSNHVTSGAPGGNTQQQQQQYNAYCPPDGSITDSRNDAPVSVGNGDNCTGYKPQLSVYSALSGNNPSGQGFYDESQSYLGDFTAPVYGDYFDRSEFDRYLPDIGDTQNFYEDKPEVDFPLDMTQNARSPDLLCIGGETRNTSAGQSNNSDRNHLATHAQIDRKCDILDIDALASALLPSSSLDGVTANNAISGSTAVTTVNASNVTSSPRGDLASMDSSNLAFQNDSFAYTASGREGPNTFTCEEDHLKMPSNGHQQSLMSVLCDAQTDFFP</sequence>
<feature type="compositionally biased region" description="Low complexity" evidence="5">
    <location>
        <begin position="191"/>
        <end position="202"/>
    </location>
</feature>
<proteinExistence type="predicted"/>
<feature type="compositionally biased region" description="Basic residues" evidence="5">
    <location>
        <begin position="133"/>
        <end position="145"/>
    </location>
</feature>
<keyword evidence="8" id="KW-1185">Reference proteome</keyword>
<dbReference type="InterPro" id="IPR050140">
    <property type="entry name" value="SRY-related_HMG-box_TF-like"/>
</dbReference>
<dbReference type="InterPro" id="IPR036910">
    <property type="entry name" value="HMG_box_dom_sf"/>
</dbReference>
<reference evidence="7" key="1">
    <citation type="journal article" date="2023" name="Mol. Biol. Evol.">
        <title>Third-Generation Sequencing Reveals the Adaptive Role of the Epigenome in Three Deep-Sea Polychaetes.</title>
        <authorList>
            <person name="Perez M."/>
            <person name="Aroh O."/>
            <person name="Sun Y."/>
            <person name="Lan Y."/>
            <person name="Juniper S.K."/>
            <person name="Young C.R."/>
            <person name="Angers B."/>
            <person name="Qian P.Y."/>
        </authorList>
    </citation>
    <scope>NUCLEOTIDE SEQUENCE</scope>
    <source>
        <strain evidence="7">P08H-3</strain>
    </source>
</reference>
<organism evidence="7 8">
    <name type="scientific">Paralvinella palmiformis</name>
    <dbReference type="NCBI Taxonomy" id="53620"/>
    <lineage>
        <taxon>Eukaryota</taxon>
        <taxon>Metazoa</taxon>
        <taxon>Spiralia</taxon>
        <taxon>Lophotrochozoa</taxon>
        <taxon>Annelida</taxon>
        <taxon>Polychaeta</taxon>
        <taxon>Sedentaria</taxon>
        <taxon>Canalipalpata</taxon>
        <taxon>Terebellida</taxon>
        <taxon>Terebelliformia</taxon>
        <taxon>Alvinellidae</taxon>
        <taxon>Paralvinella</taxon>
    </lineage>
</organism>
<evidence type="ECO:0000313" key="7">
    <source>
        <dbReference type="EMBL" id="KAK2145912.1"/>
    </source>
</evidence>
<evidence type="ECO:0000256" key="4">
    <source>
        <dbReference type="PROSITE-ProRule" id="PRU00267"/>
    </source>
</evidence>
<evidence type="ECO:0000256" key="5">
    <source>
        <dbReference type="SAM" id="MobiDB-lite"/>
    </source>
</evidence>